<evidence type="ECO:0000313" key="2">
    <source>
        <dbReference type="EMBL" id="KPI89486.1"/>
    </source>
</evidence>
<proteinExistence type="predicted"/>
<feature type="region of interest" description="Disordered" evidence="1">
    <location>
        <begin position="92"/>
        <end position="118"/>
    </location>
</feature>
<feature type="region of interest" description="Disordered" evidence="1">
    <location>
        <begin position="1"/>
        <end position="29"/>
    </location>
</feature>
<sequence>MSQQPQSESPTPHALGTSSVTQFSTDGLPEWCSNEFRERYRRGEVPQFGCYDPVYIRQVFRRTGESYDLLSSSSSSFFTPVSSLVRRCAAERDAASSTSAKAKAEGEEDAQDELDGPSFGCARPAYSWEHITSAEDLWSGPPLTMKIPPAADYERILLDRA</sequence>
<accession>A0A0N0P835</accession>
<keyword evidence="3" id="KW-1185">Reference proteome</keyword>
<reference evidence="2 3" key="1">
    <citation type="journal article" date="2015" name="PLoS Pathog.">
        <title>Leptomonas seymouri: Adaptations to the Dixenous Life Cycle Analyzed by Genome Sequencing, Transcriptome Profiling and Co-infection with Leishmania donovani.</title>
        <authorList>
            <person name="Kraeva N."/>
            <person name="Butenko A."/>
            <person name="Hlavacova J."/>
            <person name="Kostygov A."/>
            <person name="Myskova J."/>
            <person name="Grybchuk D."/>
            <person name="Lestinova T."/>
            <person name="Votypka J."/>
            <person name="Volf P."/>
            <person name="Opperdoes F."/>
            <person name="Flegontov P."/>
            <person name="Lukes J."/>
            <person name="Yurchenko V."/>
        </authorList>
    </citation>
    <scope>NUCLEOTIDE SEQUENCE [LARGE SCALE GENOMIC DNA]</scope>
    <source>
        <strain evidence="2 3">ATCC 30220</strain>
    </source>
</reference>
<dbReference type="Proteomes" id="UP000038009">
    <property type="component" value="Unassembled WGS sequence"/>
</dbReference>
<dbReference type="AlphaFoldDB" id="A0A0N0P835"/>
<name>A0A0N0P835_LEPSE</name>
<protein>
    <submittedName>
        <fullName evidence="2">Uncharacterized protein</fullName>
    </submittedName>
</protein>
<dbReference type="OMA" id="WEHITSA"/>
<gene>
    <name evidence="2" type="ORF">ABL78_1362</name>
</gene>
<dbReference type="EMBL" id="LJSK01000022">
    <property type="protein sequence ID" value="KPI89486.1"/>
    <property type="molecule type" value="Genomic_DNA"/>
</dbReference>
<evidence type="ECO:0000313" key="3">
    <source>
        <dbReference type="Proteomes" id="UP000038009"/>
    </source>
</evidence>
<feature type="compositionally biased region" description="Acidic residues" evidence="1">
    <location>
        <begin position="106"/>
        <end position="115"/>
    </location>
</feature>
<organism evidence="2 3">
    <name type="scientific">Leptomonas seymouri</name>
    <dbReference type="NCBI Taxonomy" id="5684"/>
    <lineage>
        <taxon>Eukaryota</taxon>
        <taxon>Discoba</taxon>
        <taxon>Euglenozoa</taxon>
        <taxon>Kinetoplastea</taxon>
        <taxon>Metakinetoplastina</taxon>
        <taxon>Trypanosomatida</taxon>
        <taxon>Trypanosomatidae</taxon>
        <taxon>Leishmaniinae</taxon>
        <taxon>Leptomonas</taxon>
    </lineage>
</organism>
<dbReference type="OrthoDB" id="272761at2759"/>
<evidence type="ECO:0000256" key="1">
    <source>
        <dbReference type="SAM" id="MobiDB-lite"/>
    </source>
</evidence>
<dbReference type="VEuPathDB" id="TriTrypDB:Lsey_0022_0070"/>
<feature type="compositionally biased region" description="Polar residues" evidence="1">
    <location>
        <begin position="1"/>
        <end position="25"/>
    </location>
</feature>
<comment type="caution">
    <text evidence="2">The sequence shown here is derived from an EMBL/GenBank/DDBJ whole genome shotgun (WGS) entry which is preliminary data.</text>
</comment>